<keyword evidence="1 3" id="KW-0807">Transducer</keyword>
<evidence type="ECO:0000259" key="6">
    <source>
        <dbReference type="PROSITE" id="PS50885"/>
    </source>
</evidence>
<reference evidence="8" key="1">
    <citation type="submission" date="2012-11" db="EMBL/GenBank/DDBJ databases">
        <authorList>
            <person name="Lucero-Rivera Y.E."/>
            <person name="Tovar-Ramirez D."/>
        </authorList>
    </citation>
    <scope>NUCLEOTIDE SEQUENCE [LARGE SCALE GENOMIC DNA]</scope>
    <source>
        <strain evidence="8">Araruama</strain>
    </source>
</reference>
<dbReference type="PANTHER" id="PTHR32089:SF112">
    <property type="entry name" value="LYSOZYME-LIKE PROTEIN-RELATED"/>
    <property type="match status" value="1"/>
</dbReference>
<dbReference type="Proteomes" id="UP000189670">
    <property type="component" value="Unassembled WGS sequence"/>
</dbReference>
<dbReference type="GO" id="GO:0006935">
    <property type="term" value="P:chemotaxis"/>
    <property type="evidence" value="ECO:0007669"/>
    <property type="project" value="InterPro"/>
</dbReference>
<dbReference type="GO" id="GO:0016020">
    <property type="term" value="C:membrane"/>
    <property type="evidence" value="ECO:0007669"/>
    <property type="project" value="InterPro"/>
</dbReference>
<organism evidence="7 8">
    <name type="scientific">Candidatus Magnetoglobus multicellularis str. Araruama</name>
    <dbReference type="NCBI Taxonomy" id="890399"/>
    <lineage>
        <taxon>Bacteria</taxon>
        <taxon>Pseudomonadati</taxon>
        <taxon>Thermodesulfobacteriota</taxon>
        <taxon>Desulfobacteria</taxon>
        <taxon>Desulfobacterales</taxon>
        <taxon>Desulfobacteraceae</taxon>
        <taxon>Candidatus Magnetoglobus</taxon>
    </lineage>
</organism>
<comment type="similarity">
    <text evidence="2">Belongs to the methyl-accepting chemotaxis (MCP) protein family.</text>
</comment>
<dbReference type="SUPFAM" id="SSF58104">
    <property type="entry name" value="Methyl-accepting chemotaxis protein (MCP) signaling domain"/>
    <property type="match status" value="1"/>
</dbReference>
<sequence length="679" mass="74268">MIRFKSKRLMTRLISNFFIIAMMSILMISCITFYYSRNALQQAAFNQLAAVCTIKEKQIHDFIRNREGIVKILSESNDTKLAYDLLIKYHNAGGGDPNGPYDVHTAQYEEIYQKIGNYFRNFLDTFGFKDIYFICAPHGHVMYTTARERDLGTNLGVGPYRQSGLSSLWSSVVNQKKIRFEDFTQYSAIGKPAAFVGSPLFNEKGQVVAVIALQIDSKRIDAIMQEKTGMGQSGETYLVGSDMFMRSSSRFESNSTILEKQVDTVATKNAINGKSGHGIIVDYRGIKVLSSYSSMHLGQQFDCDFEWAIVAEIDEKEAFAPIYSLLQNIILSALFILIVSFIIGYIASKTIVVPVKYLSDNVNKIAAGDLTVTFEAHDREDEIGVMMKGFKEMLENLRTQTSEMLEGASTLASSISQITATVSQMATSSTETSSSIAEITATVEEVRQTVQVSSQKANQVVDVARKAADVSESGKKATNDTIQGIKRIKDEMEYIADSIVKLSEQTQSIGDIINAVNDLADQSNLLSVNASIEAAKAGEHGKGFAVVAQEVKSLAEQSKNATNDVTSILSDIQKATSAAVMATERGGKTVEDGVNLSAQAGEAISILSQNVTESSQSALQIASSTQEQLVGMDQLAEAMENIKQASTQNADGAKQLEDSVNNLDALAKKMKMISNKFRV</sequence>
<name>A0A1V1PEC2_9BACT</name>
<dbReference type="GO" id="GO:0007165">
    <property type="term" value="P:signal transduction"/>
    <property type="evidence" value="ECO:0007669"/>
    <property type="project" value="UniProtKB-KW"/>
</dbReference>
<evidence type="ECO:0000256" key="4">
    <source>
        <dbReference type="SAM" id="Phobius"/>
    </source>
</evidence>
<dbReference type="EMBL" id="ATBP01000077">
    <property type="protein sequence ID" value="ETR73249.1"/>
    <property type="molecule type" value="Genomic_DNA"/>
</dbReference>
<keyword evidence="4" id="KW-0812">Transmembrane</keyword>
<dbReference type="AlphaFoldDB" id="A0A1V1PEC2"/>
<dbReference type="GO" id="GO:0004888">
    <property type="term" value="F:transmembrane signaling receptor activity"/>
    <property type="evidence" value="ECO:0007669"/>
    <property type="project" value="InterPro"/>
</dbReference>
<evidence type="ECO:0000256" key="2">
    <source>
        <dbReference type="ARBA" id="ARBA00029447"/>
    </source>
</evidence>
<dbReference type="Gene3D" id="3.30.450.20">
    <property type="entry name" value="PAS domain"/>
    <property type="match status" value="1"/>
</dbReference>
<evidence type="ECO:0000256" key="3">
    <source>
        <dbReference type="PROSITE-ProRule" id="PRU00284"/>
    </source>
</evidence>
<gene>
    <name evidence="7" type="ORF">OMM_07071</name>
</gene>
<keyword evidence="4" id="KW-1133">Transmembrane helix</keyword>
<dbReference type="PROSITE" id="PS50111">
    <property type="entry name" value="CHEMOTAXIS_TRANSDUC_2"/>
    <property type="match status" value="1"/>
</dbReference>
<dbReference type="CDD" id="cd18774">
    <property type="entry name" value="PDC2_HK_sensor"/>
    <property type="match status" value="1"/>
</dbReference>
<feature type="domain" description="HAMP" evidence="6">
    <location>
        <begin position="349"/>
        <end position="402"/>
    </location>
</feature>
<evidence type="ECO:0000313" key="8">
    <source>
        <dbReference type="Proteomes" id="UP000189670"/>
    </source>
</evidence>
<dbReference type="InterPro" id="IPR004089">
    <property type="entry name" value="MCPsignal_dom"/>
</dbReference>
<evidence type="ECO:0000313" key="7">
    <source>
        <dbReference type="EMBL" id="ETR73249.1"/>
    </source>
</evidence>
<keyword evidence="4" id="KW-0472">Membrane</keyword>
<accession>A0A1V1PEC2</accession>
<dbReference type="SMART" id="SM00304">
    <property type="entry name" value="HAMP"/>
    <property type="match status" value="1"/>
</dbReference>
<feature type="transmembrane region" description="Helical" evidence="4">
    <location>
        <begin position="12"/>
        <end position="35"/>
    </location>
</feature>
<dbReference type="CDD" id="cd11386">
    <property type="entry name" value="MCP_signal"/>
    <property type="match status" value="1"/>
</dbReference>
<protein>
    <submittedName>
        <fullName evidence="7">Methyl-accepting chemotaxis sensory transducer</fullName>
    </submittedName>
</protein>
<dbReference type="CDD" id="cd06225">
    <property type="entry name" value="HAMP"/>
    <property type="match status" value="1"/>
</dbReference>
<dbReference type="PANTHER" id="PTHR32089">
    <property type="entry name" value="METHYL-ACCEPTING CHEMOTAXIS PROTEIN MCPB"/>
    <property type="match status" value="1"/>
</dbReference>
<dbReference type="SMART" id="SM00283">
    <property type="entry name" value="MA"/>
    <property type="match status" value="1"/>
</dbReference>
<feature type="transmembrane region" description="Helical" evidence="4">
    <location>
        <begin position="325"/>
        <end position="347"/>
    </location>
</feature>
<dbReference type="Pfam" id="PF00672">
    <property type="entry name" value="HAMP"/>
    <property type="match status" value="1"/>
</dbReference>
<comment type="caution">
    <text evidence="7">The sequence shown here is derived from an EMBL/GenBank/DDBJ whole genome shotgun (WGS) entry which is preliminary data.</text>
</comment>
<evidence type="ECO:0000256" key="1">
    <source>
        <dbReference type="ARBA" id="ARBA00023224"/>
    </source>
</evidence>
<dbReference type="PRINTS" id="PR00260">
    <property type="entry name" value="CHEMTRNSDUCR"/>
</dbReference>
<evidence type="ECO:0000259" key="5">
    <source>
        <dbReference type="PROSITE" id="PS50111"/>
    </source>
</evidence>
<dbReference type="PROSITE" id="PS51257">
    <property type="entry name" value="PROKAR_LIPOPROTEIN"/>
    <property type="match status" value="1"/>
</dbReference>
<dbReference type="InterPro" id="IPR003660">
    <property type="entry name" value="HAMP_dom"/>
</dbReference>
<dbReference type="PROSITE" id="PS50885">
    <property type="entry name" value="HAMP"/>
    <property type="match status" value="1"/>
</dbReference>
<dbReference type="Pfam" id="PF00015">
    <property type="entry name" value="MCPsignal"/>
    <property type="match status" value="1"/>
</dbReference>
<feature type="domain" description="Methyl-accepting transducer" evidence="5">
    <location>
        <begin position="407"/>
        <end position="643"/>
    </location>
</feature>
<dbReference type="InterPro" id="IPR004090">
    <property type="entry name" value="Chemotax_Me-accpt_rcpt"/>
</dbReference>
<proteinExistence type="inferred from homology"/>
<dbReference type="Gene3D" id="1.10.287.950">
    <property type="entry name" value="Methyl-accepting chemotaxis protein"/>
    <property type="match status" value="1"/>
</dbReference>